<sequence length="95" mass="10345">MLPDGTHTAVVDRIEDGIATLEVDAEDGLYALEIAAAELPAEAQTADAVLEITVEESALADVMYEPDETADRSNEAQRRFDRLSKRPPRDGDDDT</sequence>
<dbReference type="InterPro" id="IPR021377">
    <property type="entry name" value="DUF3006"/>
</dbReference>
<keyword evidence="3" id="KW-1185">Reference proteome</keyword>
<accession>A0AAE4EUD9</accession>
<organism evidence="2 3">
    <name type="scientific">Haloarcula terrestris</name>
    <dbReference type="NCBI Taxonomy" id="2950533"/>
    <lineage>
        <taxon>Archaea</taxon>
        <taxon>Methanobacteriati</taxon>
        <taxon>Methanobacteriota</taxon>
        <taxon>Stenosarchaea group</taxon>
        <taxon>Halobacteria</taxon>
        <taxon>Halobacteriales</taxon>
        <taxon>Haloarculaceae</taxon>
        <taxon>Haloarcula</taxon>
    </lineage>
</organism>
<evidence type="ECO:0000256" key="1">
    <source>
        <dbReference type="SAM" id="MobiDB-lite"/>
    </source>
</evidence>
<dbReference type="Pfam" id="PF11213">
    <property type="entry name" value="DUF3006"/>
    <property type="match status" value="1"/>
</dbReference>
<evidence type="ECO:0000313" key="3">
    <source>
        <dbReference type="Proteomes" id="UP001253439"/>
    </source>
</evidence>
<dbReference type="AlphaFoldDB" id="A0AAE4EUD9"/>
<dbReference type="EMBL" id="JAMQOM010000001">
    <property type="protein sequence ID" value="MDS0220197.1"/>
    <property type="molecule type" value="Genomic_DNA"/>
</dbReference>
<dbReference type="RefSeq" id="WP_310894889.1">
    <property type="nucleotide sequence ID" value="NZ_JAMQOM010000001.1"/>
</dbReference>
<dbReference type="Proteomes" id="UP001253439">
    <property type="component" value="Unassembled WGS sequence"/>
</dbReference>
<evidence type="ECO:0000313" key="2">
    <source>
        <dbReference type="EMBL" id="MDS0220197.1"/>
    </source>
</evidence>
<reference evidence="2 3" key="1">
    <citation type="submission" date="2022-06" db="EMBL/GenBank/DDBJ databases">
        <title>Haloarcula sp. a new haloarchaeum isolate from saline soil.</title>
        <authorList>
            <person name="Strakova D."/>
            <person name="Galisteo C."/>
            <person name="Sanchez-Porro C."/>
            <person name="Ventosa A."/>
        </authorList>
    </citation>
    <scope>NUCLEOTIDE SEQUENCE [LARGE SCALE GENOMIC DNA]</scope>
    <source>
        <strain evidence="2 3">S1AR25-5A</strain>
    </source>
</reference>
<comment type="caution">
    <text evidence="2">The sequence shown here is derived from an EMBL/GenBank/DDBJ whole genome shotgun (WGS) entry which is preliminary data.</text>
</comment>
<protein>
    <submittedName>
        <fullName evidence="2">DUF3006 domain-containing protein</fullName>
    </submittedName>
</protein>
<proteinExistence type="predicted"/>
<feature type="compositionally biased region" description="Basic and acidic residues" evidence="1">
    <location>
        <begin position="69"/>
        <end position="95"/>
    </location>
</feature>
<feature type="region of interest" description="Disordered" evidence="1">
    <location>
        <begin position="63"/>
        <end position="95"/>
    </location>
</feature>
<name>A0AAE4EUD9_9EURY</name>
<gene>
    <name evidence="2" type="ORF">NDI54_02405</name>
</gene>